<dbReference type="Proteomes" id="UP001243757">
    <property type="component" value="Unassembled WGS sequence"/>
</dbReference>
<evidence type="ECO:0000256" key="1">
    <source>
        <dbReference type="SAM" id="MobiDB-lite"/>
    </source>
</evidence>
<accession>A0ABT7F4J7</accession>
<name>A0ABT7F4J7_9RHOB</name>
<comment type="caution">
    <text evidence="2">The sequence shown here is derived from an EMBL/GenBank/DDBJ whole genome shotgun (WGS) entry which is preliminary data.</text>
</comment>
<protein>
    <submittedName>
        <fullName evidence="2">Periplasmic heavy metal sensor</fullName>
    </submittedName>
</protein>
<dbReference type="InterPro" id="IPR025961">
    <property type="entry name" value="Metal_resist"/>
</dbReference>
<dbReference type="EMBL" id="JASNJD010000015">
    <property type="protein sequence ID" value="MDK3019537.1"/>
    <property type="molecule type" value="Genomic_DNA"/>
</dbReference>
<sequence>MTKSDSKPPRMRPWIRVLLGASLALNLAVAGLAIGSAIRFGGDRPDRARPPMPLGALMYRALPREDRDMLRQRDRMTREEHEARRKSEAAELDAALRAVPFDPAEVEAFVRRDAERRQNFDREMREAWMARIIGMSDAERANYADRLQQALTAQARHPGPPPHDKKDRD</sequence>
<dbReference type="RefSeq" id="WP_284482309.1">
    <property type="nucleotide sequence ID" value="NZ_JASNJD010000015.1"/>
</dbReference>
<reference evidence="2 3" key="1">
    <citation type="submission" date="2023-05" db="EMBL/GenBank/DDBJ databases">
        <title>Pseudodonghicola sp. nov.</title>
        <authorList>
            <person name="Huang J."/>
        </authorList>
    </citation>
    <scope>NUCLEOTIDE SEQUENCE [LARGE SCALE GENOMIC DNA]</scope>
    <source>
        <strain evidence="2 3">IC7</strain>
    </source>
</reference>
<organism evidence="2 3">
    <name type="scientific">Pseudodonghicola flavimaris</name>
    <dbReference type="NCBI Taxonomy" id="3050036"/>
    <lineage>
        <taxon>Bacteria</taxon>
        <taxon>Pseudomonadati</taxon>
        <taxon>Pseudomonadota</taxon>
        <taxon>Alphaproteobacteria</taxon>
        <taxon>Rhodobacterales</taxon>
        <taxon>Paracoccaceae</taxon>
        <taxon>Pseudodonghicola</taxon>
    </lineage>
</organism>
<dbReference type="Pfam" id="PF13801">
    <property type="entry name" value="Metal_resist"/>
    <property type="match status" value="1"/>
</dbReference>
<proteinExistence type="predicted"/>
<evidence type="ECO:0000313" key="3">
    <source>
        <dbReference type="Proteomes" id="UP001243757"/>
    </source>
</evidence>
<gene>
    <name evidence="2" type="ORF">QO033_17795</name>
</gene>
<evidence type="ECO:0000313" key="2">
    <source>
        <dbReference type="EMBL" id="MDK3019537.1"/>
    </source>
</evidence>
<keyword evidence="3" id="KW-1185">Reference proteome</keyword>
<feature type="region of interest" description="Disordered" evidence="1">
    <location>
        <begin position="144"/>
        <end position="169"/>
    </location>
</feature>